<evidence type="ECO:0000256" key="1">
    <source>
        <dbReference type="SAM" id="Phobius"/>
    </source>
</evidence>
<dbReference type="Proteomes" id="UP000011863">
    <property type="component" value="Chromosome"/>
</dbReference>
<evidence type="ECO:0000313" key="2">
    <source>
        <dbReference type="EMBL" id="BAN03252.1"/>
    </source>
</evidence>
<keyword evidence="1" id="KW-1133">Transmembrane helix</keyword>
<dbReference type="EMBL" id="AP012057">
    <property type="protein sequence ID" value="BAN03252.1"/>
    <property type="molecule type" value="Genomic_DNA"/>
</dbReference>
<feature type="transmembrane region" description="Helical" evidence="1">
    <location>
        <begin position="117"/>
        <end position="134"/>
    </location>
</feature>
<feature type="transmembrane region" description="Helical" evidence="1">
    <location>
        <begin position="73"/>
        <end position="94"/>
    </location>
</feature>
<evidence type="ECO:0000313" key="3">
    <source>
        <dbReference type="Proteomes" id="UP000011863"/>
    </source>
</evidence>
<gene>
    <name evidence="2" type="ORF">YM304_29380</name>
</gene>
<organism evidence="2 3">
    <name type="scientific">Ilumatobacter coccineus (strain NBRC 103263 / KCTC 29153 / YM16-304)</name>
    <dbReference type="NCBI Taxonomy" id="1313172"/>
    <lineage>
        <taxon>Bacteria</taxon>
        <taxon>Bacillati</taxon>
        <taxon>Actinomycetota</taxon>
        <taxon>Acidimicrobiia</taxon>
        <taxon>Acidimicrobiales</taxon>
        <taxon>Ilumatobacteraceae</taxon>
        <taxon>Ilumatobacter</taxon>
    </lineage>
</organism>
<proteinExistence type="predicted"/>
<dbReference type="RefSeq" id="WP_015442499.1">
    <property type="nucleotide sequence ID" value="NC_020520.1"/>
</dbReference>
<feature type="transmembrane region" description="Helical" evidence="1">
    <location>
        <begin position="7"/>
        <end position="29"/>
    </location>
</feature>
<accession>A0A6C7EB73</accession>
<keyword evidence="1" id="KW-0472">Membrane</keyword>
<reference evidence="2 3" key="1">
    <citation type="journal article" date="2013" name="Int. J. Syst. Evol. Microbiol.">
        <title>Ilumatobacter nonamiense sp. nov. and Ilumatobacter coccineum sp. nov., isolated from seashore sand.</title>
        <authorList>
            <person name="Matsumoto A."/>
            <person name="Kasai H."/>
            <person name="Matsuo Y."/>
            <person name="Shizuri Y."/>
            <person name="Ichikawa N."/>
            <person name="Fujita N."/>
            <person name="Omura S."/>
            <person name="Takahashi Y."/>
        </authorList>
    </citation>
    <scope>NUCLEOTIDE SEQUENCE [LARGE SCALE GENOMIC DNA]</scope>
    <source>
        <strain evidence="3">NBRC 103263 / KCTC 29153 / YM16-304</strain>
    </source>
</reference>
<dbReference type="KEGG" id="aym:YM304_29380"/>
<keyword evidence="1" id="KW-0812">Transmembrane</keyword>
<dbReference type="AlphaFoldDB" id="A0A6C7EB73"/>
<keyword evidence="3" id="KW-1185">Reference proteome</keyword>
<sequence>MHAILGIALFAFIAELIFELIFELVGQIIVELFGELLRKIFSDPDLRTALPWVAAVFSGLGTGVWRGSLADELTWGLVAAFTIAVIATVAALWFRPTGSPPNSVVRRVFVWWPAKRSAWFAAFNLCFVIGYLLAA</sequence>
<protein>
    <submittedName>
        <fullName evidence="2">Uncharacterized protein</fullName>
    </submittedName>
</protein>
<feature type="transmembrane region" description="Helical" evidence="1">
    <location>
        <begin position="49"/>
        <end position="66"/>
    </location>
</feature>
<name>A0A6C7EB73_ILUCY</name>